<dbReference type="EMBL" id="KY385389">
    <property type="protein sequence ID" value="ASD34103.1"/>
    <property type="molecule type" value="Viral_cRNA"/>
</dbReference>
<evidence type="ECO:0000256" key="5">
    <source>
        <dbReference type="ARBA" id="ARBA00022870"/>
    </source>
</evidence>
<evidence type="ECO:0000313" key="11">
    <source>
        <dbReference type="EMBL" id="ASD34118.1"/>
    </source>
</evidence>
<dbReference type="GeneID" id="37619998"/>
<keyword evidence="7" id="KW-0468">Viral matrix protein</keyword>
<dbReference type="OrthoDB" id="15843at10239"/>
<dbReference type="EMBL" id="MT325646">
    <property type="protein sequence ID" value="QKV49557.1"/>
    <property type="molecule type" value="Viral_cRNA"/>
</dbReference>
<dbReference type="EMBL" id="KY385391">
    <property type="protein sequence ID" value="ASD34113.1"/>
    <property type="molecule type" value="Viral_cRNA"/>
</dbReference>
<protein>
    <recommendedName>
        <fullName evidence="3">Matrix protein</fullName>
    </recommendedName>
</protein>
<dbReference type="InterPro" id="IPR009397">
    <property type="entry name" value="Vesiculo_matrix"/>
</dbReference>
<reference evidence="12" key="2">
    <citation type="journal article" date="2020" name="Microorganisms">
        <title>Diversity, Transmission, and Cophylogeny of Ledanteviruses (Rhabdoviridae: Ledantevirus) and Nycteribiid Bat Flies Parasitizing Angolan Soft-Furred Fruit Bats in Bundibugyo District, Uganda.</title>
        <authorList>
            <person name="Bennett A.J."/>
            <person name="Paskey A.C."/>
            <person name="Kuhn J.H."/>
            <person name="Bishop-Lilly K.A."/>
            <person name="Goldberg T.L."/>
        </authorList>
    </citation>
    <scope>NUCLEOTIDE SEQUENCE</scope>
    <source>
        <strain evidence="12">BF1104</strain>
    </source>
</reference>
<evidence type="ECO:0000256" key="1">
    <source>
        <dbReference type="ARBA" id="ARBA00004328"/>
    </source>
</evidence>
<evidence type="ECO:0000256" key="3">
    <source>
        <dbReference type="ARBA" id="ARBA00017678"/>
    </source>
</evidence>
<keyword evidence="13" id="KW-1185">Reference proteome</keyword>
<comment type="subcellular location">
    <subcellularLocation>
        <location evidence="2">Host endomembrane system</location>
        <topology evidence="2">Peripheral membrane protein</topology>
    </subcellularLocation>
    <subcellularLocation>
        <location evidence="1">Virion</location>
    </subcellularLocation>
</comment>
<dbReference type="RefSeq" id="YP_009508525.1">
    <property type="nucleotide sequence ID" value="NC_039020.1"/>
</dbReference>
<dbReference type="GO" id="GO:0019031">
    <property type="term" value="C:viral envelope"/>
    <property type="evidence" value="ECO:0007669"/>
    <property type="project" value="InterPro"/>
</dbReference>
<dbReference type="GO" id="GO:0033645">
    <property type="term" value="C:host cell endomembrane system"/>
    <property type="evidence" value="ECO:0007669"/>
    <property type="project" value="UniProtKB-SubCell"/>
</dbReference>
<evidence type="ECO:0000256" key="7">
    <source>
        <dbReference type="ARBA" id="ARBA00023311"/>
    </source>
</evidence>
<evidence type="ECO:0000313" key="8">
    <source>
        <dbReference type="EMBL" id="ASD34103.1"/>
    </source>
</evidence>
<evidence type="ECO:0000313" key="12">
    <source>
        <dbReference type="EMBL" id="QKV49557.1"/>
    </source>
</evidence>
<accession>A0A220FFJ0</accession>
<dbReference type="KEGG" id="vg:37619998"/>
<evidence type="ECO:0000313" key="10">
    <source>
        <dbReference type="EMBL" id="ASD34113.1"/>
    </source>
</evidence>
<dbReference type="Pfam" id="PF06326">
    <property type="entry name" value="Vesiculo_matrix"/>
    <property type="match status" value="1"/>
</dbReference>
<keyword evidence="5" id="KW-1043">Host membrane</keyword>
<name>A0A220FFJ0_9RHAB</name>
<dbReference type="GO" id="GO:0039660">
    <property type="term" value="F:structural constituent of virion"/>
    <property type="evidence" value="ECO:0007669"/>
    <property type="project" value="UniProtKB-KW"/>
</dbReference>
<organism evidence="11">
    <name type="scientific">Kanyawara virus</name>
    <dbReference type="NCBI Taxonomy" id="2014931"/>
    <lineage>
        <taxon>Viruses</taxon>
        <taxon>Riboviria</taxon>
        <taxon>Orthornavirae</taxon>
        <taxon>Negarnaviricota</taxon>
        <taxon>Haploviricotina</taxon>
        <taxon>Monjiviricetes</taxon>
        <taxon>Mononegavirales</taxon>
        <taxon>Rhabdoviridae</taxon>
        <taxon>Alpharhabdovirinae</taxon>
        <taxon>Ledantevirus</taxon>
        <taxon>Ledantevirus kanyawara</taxon>
    </lineage>
</organism>
<proteinExistence type="predicted"/>
<dbReference type="EMBL" id="KY385392">
    <property type="protein sequence ID" value="ASD34118.1"/>
    <property type="molecule type" value="Viral_cRNA"/>
</dbReference>
<reference evidence="11" key="1">
    <citation type="journal article" date="2017" name="Sci. Rep.">
        <title>Kanyawara Virus: A Novel Rhabdovirus Infecting Newly Discovered Nycteribiid Bat Flies Infesting Previously Unknown Pteropodid Bats in Uganda.</title>
        <authorList>
            <person name="Goldberg T.L."/>
            <person name="Bennett A.J."/>
            <person name="Kityo R."/>
            <person name="Kuhn J."/>
            <person name="Chapman C.A."/>
        </authorList>
    </citation>
    <scope>NUCLEOTIDE SEQUENCE</scope>
    <source>
        <strain evidence="8">MPK001</strain>
        <strain evidence="9">MPK004</strain>
        <strain evidence="10">MPK006</strain>
        <strain evidence="11">MPK007</strain>
    </source>
</reference>
<dbReference type="EMBL" id="KY385390">
    <property type="protein sequence ID" value="ASD34108.1"/>
    <property type="molecule type" value="Viral_cRNA"/>
</dbReference>
<sequence length="211" mass="24522">MLQRFKKHTKLKTPSAPSQSTIYGLSTKWDLHTNPQIDNVVQPYRVEETLRIQNKLEIRAKEPLRDLTDCLKIAEVWIDEQNCPYWQVGIDTWIFICMALHAQKDGSCRYIHLYRTQLDQVVDFKIQRPFLERINYKKHSQYYETTHRGSTCSVSYESNLALSKRTGIPSHVLYQYPLKDGNSPPKFDDLGIKTPIVVTYADDGSQIIGTK</sequence>
<evidence type="ECO:0000313" key="9">
    <source>
        <dbReference type="EMBL" id="ASD34108.1"/>
    </source>
</evidence>
<dbReference type="Proteomes" id="UP000240959">
    <property type="component" value="Segment"/>
</dbReference>
<keyword evidence="6" id="KW-0472">Membrane</keyword>
<evidence type="ECO:0000256" key="4">
    <source>
        <dbReference type="ARBA" id="ARBA00022844"/>
    </source>
</evidence>
<evidence type="ECO:0000313" key="13">
    <source>
        <dbReference type="Proteomes" id="UP000240959"/>
    </source>
</evidence>
<keyword evidence="4" id="KW-0946">Virion</keyword>
<evidence type="ECO:0000256" key="2">
    <source>
        <dbReference type="ARBA" id="ARBA00004531"/>
    </source>
</evidence>
<evidence type="ECO:0000256" key="6">
    <source>
        <dbReference type="ARBA" id="ARBA00023136"/>
    </source>
</evidence>